<proteinExistence type="predicted"/>
<gene>
    <name evidence="2" type="ORF">PCOR1329_LOCUS33003</name>
</gene>
<dbReference type="EMBL" id="CAUYUJ010013658">
    <property type="protein sequence ID" value="CAK0836558.1"/>
    <property type="molecule type" value="Genomic_DNA"/>
</dbReference>
<accession>A0ABN9SWB1</accession>
<evidence type="ECO:0000313" key="2">
    <source>
        <dbReference type="EMBL" id="CAK0836558.1"/>
    </source>
</evidence>
<feature type="region of interest" description="Disordered" evidence="1">
    <location>
        <begin position="147"/>
        <end position="207"/>
    </location>
</feature>
<name>A0ABN9SWB1_9DINO</name>
<sequence>MYSDGGCLLRRQGGYLEMSGEASSKQATKILLRACTSTNARAFALTEAAPTFTVRGAFCPLARGHTCAKGGTDERPAFEKRAARSAELTAPDGAISWGAHGLRREGDAKEINTRKVYLHTADMPGQGHPGPSHGFRAIAQASVGTASLGNEDVSRPWAAERPENQSVDRPWTSPPPSSDRESSSVCSLLGAFLDERPRRTERRRERR</sequence>
<protein>
    <submittedName>
        <fullName evidence="2">Uncharacterized protein</fullName>
    </submittedName>
</protein>
<evidence type="ECO:0000313" key="3">
    <source>
        <dbReference type="Proteomes" id="UP001189429"/>
    </source>
</evidence>
<feature type="compositionally biased region" description="Basic and acidic residues" evidence="1">
    <location>
        <begin position="152"/>
        <end position="163"/>
    </location>
</feature>
<evidence type="ECO:0000256" key="1">
    <source>
        <dbReference type="SAM" id="MobiDB-lite"/>
    </source>
</evidence>
<organism evidence="2 3">
    <name type="scientific">Prorocentrum cordatum</name>
    <dbReference type="NCBI Taxonomy" id="2364126"/>
    <lineage>
        <taxon>Eukaryota</taxon>
        <taxon>Sar</taxon>
        <taxon>Alveolata</taxon>
        <taxon>Dinophyceae</taxon>
        <taxon>Prorocentrales</taxon>
        <taxon>Prorocentraceae</taxon>
        <taxon>Prorocentrum</taxon>
    </lineage>
</organism>
<dbReference type="Proteomes" id="UP001189429">
    <property type="component" value="Unassembled WGS sequence"/>
</dbReference>
<reference evidence="2" key="1">
    <citation type="submission" date="2023-10" db="EMBL/GenBank/DDBJ databases">
        <authorList>
            <person name="Chen Y."/>
            <person name="Shah S."/>
            <person name="Dougan E. K."/>
            <person name="Thang M."/>
            <person name="Chan C."/>
        </authorList>
    </citation>
    <scope>NUCLEOTIDE SEQUENCE [LARGE SCALE GENOMIC DNA]</scope>
</reference>
<comment type="caution">
    <text evidence="2">The sequence shown here is derived from an EMBL/GenBank/DDBJ whole genome shotgun (WGS) entry which is preliminary data.</text>
</comment>
<keyword evidence="3" id="KW-1185">Reference proteome</keyword>